<dbReference type="EMBL" id="PP756678">
    <property type="protein sequence ID" value="XAO37098.1"/>
    <property type="molecule type" value="Genomic_DNA"/>
</dbReference>
<dbReference type="EMBL" id="PP756679">
    <property type="protein sequence ID" value="XAO37238.1"/>
    <property type="molecule type" value="Genomic_DNA"/>
</dbReference>
<keyword evidence="4" id="KW-1043">Host membrane</keyword>
<evidence type="ECO:0000256" key="9">
    <source>
        <dbReference type="SAM" id="MobiDB-lite"/>
    </source>
</evidence>
<keyword evidence="3 10" id="KW-0812">Transmembrane</keyword>
<evidence type="ECO:0000256" key="8">
    <source>
        <dbReference type="ARBA" id="ARBA00043948"/>
    </source>
</evidence>
<organism evidence="11">
    <name type="scientific">Muromegalovirus muridbeta1</name>
    <dbReference type="NCBI Taxonomy" id="3050323"/>
    <lineage>
        <taxon>Viruses</taxon>
        <taxon>Duplodnaviria</taxon>
        <taxon>Heunggongvirae</taxon>
        <taxon>Peploviricota</taxon>
        <taxon>Herviviricetes</taxon>
        <taxon>Herpesvirales</taxon>
        <taxon>Orthoherpesviridae</taxon>
        <taxon>Betaherpesvirinae</taxon>
        <taxon>Muromegalovirus</taxon>
    </lineage>
</organism>
<keyword evidence="1" id="KW-0597">Phosphoprotein</keyword>
<evidence type="ECO:0000256" key="2">
    <source>
        <dbReference type="ARBA" id="ARBA00022562"/>
    </source>
</evidence>
<dbReference type="Pfam" id="PF04541">
    <property type="entry name" value="Herpes_U34"/>
    <property type="match status" value="1"/>
</dbReference>
<dbReference type="EMBL" id="PP756681">
    <property type="protein sequence ID" value="XAO37518.1"/>
    <property type="molecule type" value="Genomic_DNA"/>
</dbReference>
<evidence type="ECO:0000256" key="5">
    <source>
        <dbReference type="ARBA" id="ARBA00022921"/>
    </source>
</evidence>
<keyword evidence="2" id="KW-1048">Host nucleus</keyword>
<evidence type="ECO:0000256" key="4">
    <source>
        <dbReference type="ARBA" id="ARBA00022870"/>
    </source>
</evidence>
<dbReference type="InterPro" id="IPR007626">
    <property type="entry name" value="Herpesvirus_viron_egress-type"/>
</dbReference>
<accession>A0AAU6W8Y9</accession>
<dbReference type="SMR" id="A0AAU6W8Y9"/>
<feature type="compositionally biased region" description="Low complexity" evidence="9">
    <location>
        <begin position="231"/>
        <end position="248"/>
    </location>
</feature>
<protein>
    <submittedName>
        <fullName evidence="11">Nuclear egress membrane protein</fullName>
    </submittedName>
</protein>
<proteinExistence type="predicted"/>
<evidence type="ECO:0000256" key="7">
    <source>
        <dbReference type="ARBA" id="ARBA00023136"/>
    </source>
</evidence>
<dbReference type="EMBL" id="PP756680">
    <property type="protein sequence ID" value="XAO37378.1"/>
    <property type="molecule type" value="Genomic_DNA"/>
</dbReference>
<evidence type="ECO:0000256" key="3">
    <source>
        <dbReference type="ARBA" id="ARBA00022692"/>
    </source>
</evidence>
<gene>
    <name evidence="11" type="primary">M50</name>
</gene>
<reference evidence="11" key="1">
    <citation type="submission" date="2024-05" db="EMBL/GenBank/DDBJ databases">
        <title>Fine-tuning the evolutionary stability and environmental longevity of recombinant transmissible vaccines.</title>
        <authorList>
            <person name="Chan B."/>
            <person name="Nuismer S.L."/>
            <person name="Nichols J."/>
            <person name="Davison A.J."/>
            <person name="Alqirbi H."/>
            <person name="Jarvis M.A."/>
            <person name="Redwood A.J."/>
        </authorList>
    </citation>
    <scope>NUCLEOTIDE SEQUENCE</scope>
    <source>
        <strain evidence="11">K181</strain>
    </source>
</reference>
<dbReference type="GO" id="GO:0044201">
    <property type="term" value="C:host cell nuclear inner membrane"/>
    <property type="evidence" value="ECO:0007669"/>
    <property type="project" value="UniProtKB-SubCell"/>
</dbReference>
<name>A0AAU6W8Y9_9BETA</name>
<evidence type="ECO:0000313" key="11">
    <source>
        <dbReference type="EMBL" id="XAO37518.1"/>
    </source>
</evidence>
<keyword evidence="5" id="KW-0426">Late protein</keyword>
<keyword evidence="7 10" id="KW-0472">Membrane</keyword>
<sequence>MEIDKNVGADLISNTRRILRLDENELRITDTALICKNPNYSLCDAMLTTDIVYPVEYLLSYWECRSGRTACFVFKNTGCRVSLSCYIGFPERLKDLKRVCDFNFLSVNEALVVTLADIERIKPCDKGVLTNCVVRKSNSGMSYNIEVVAFGPDNEAEYQALLRDIYARRMTSVPTDCGSLICRRARCLAAAPPRRPPPPPPPGQRWGSLRKHGPVLTRRYAGGGGAAKNQPAAASPTSTSTSSPAAPSRDQDQTQRPPPAGDTNVTAAETTYSERTISFLTRHANAIHCAPILAAAIALVLLWLLYWHAARSAGHP</sequence>
<evidence type="ECO:0000256" key="10">
    <source>
        <dbReference type="SAM" id="Phobius"/>
    </source>
</evidence>
<evidence type="ECO:0000256" key="6">
    <source>
        <dbReference type="ARBA" id="ARBA00022989"/>
    </source>
</evidence>
<keyword evidence="6 10" id="KW-1133">Transmembrane helix</keyword>
<feature type="compositionally biased region" description="Pro residues" evidence="9">
    <location>
        <begin position="193"/>
        <end position="203"/>
    </location>
</feature>
<comment type="subcellular location">
    <subcellularLocation>
        <location evidence="8">Host nucleus inner membrane</location>
        <topology evidence="8">Single-pass membrane protein</topology>
    </subcellularLocation>
</comment>
<feature type="transmembrane region" description="Helical" evidence="10">
    <location>
        <begin position="285"/>
        <end position="306"/>
    </location>
</feature>
<evidence type="ECO:0000256" key="1">
    <source>
        <dbReference type="ARBA" id="ARBA00022553"/>
    </source>
</evidence>
<feature type="region of interest" description="Disordered" evidence="9">
    <location>
        <begin position="190"/>
        <end position="267"/>
    </location>
</feature>